<comment type="caution">
    <text evidence="2">The sequence shown here is derived from an EMBL/GenBank/DDBJ whole genome shotgun (WGS) entry which is preliminary data.</text>
</comment>
<reference evidence="2 3" key="1">
    <citation type="journal article" date="2019" name="Sci. Rep.">
        <title>A high-quality genome of Eragrostis curvula grass provides insights into Poaceae evolution and supports new strategies to enhance forage quality.</title>
        <authorList>
            <person name="Carballo J."/>
            <person name="Santos B.A.C.M."/>
            <person name="Zappacosta D."/>
            <person name="Garbus I."/>
            <person name="Selva J.P."/>
            <person name="Gallo C.A."/>
            <person name="Diaz A."/>
            <person name="Albertini E."/>
            <person name="Caccamo M."/>
            <person name="Echenique V."/>
        </authorList>
    </citation>
    <scope>NUCLEOTIDE SEQUENCE [LARGE SCALE GENOMIC DNA]</scope>
    <source>
        <strain evidence="3">cv. Victoria</strain>
        <tissue evidence="2">Leaf</tissue>
    </source>
</reference>
<protein>
    <recommendedName>
        <fullName evidence="1">F-box associated beta-propeller type 3 domain-containing protein</fullName>
    </recommendedName>
</protein>
<proteinExistence type="predicted"/>
<evidence type="ECO:0000313" key="2">
    <source>
        <dbReference type="EMBL" id="TVU32621.1"/>
    </source>
</evidence>
<dbReference type="OrthoDB" id="605570at2759"/>
<dbReference type="Proteomes" id="UP000324897">
    <property type="component" value="Chromosome 1"/>
</dbReference>
<feature type="domain" description="F-box associated beta-propeller type 3" evidence="1">
    <location>
        <begin position="51"/>
        <end position="138"/>
    </location>
</feature>
<dbReference type="Gramene" id="TVU32621">
    <property type="protein sequence ID" value="TVU32621"/>
    <property type="gene ID" value="EJB05_24359"/>
</dbReference>
<feature type="non-terminal residue" evidence="2">
    <location>
        <position position="1"/>
    </location>
</feature>
<organism evidence="2 3">
    <name type="scientific">Eragrostis curvula</name>
    <name type="common">weeping love grass</name>
    <dbReference type="NCBI Taxonomy" id="38414"/>
    <lineage>
        <taxon>Eukaryota</taxon>
        <taxon>Viridiplantae</taxon>
        <taxon>Streptophyta</taxon>
        <taxon>Embryophyta</taxon>
        <taxon>Tracheophyta</taxon>
        <taxon>Spermatophyta</taxon>
        <taxon>Magnoliopsida</taxon>
        <taxon>Liliopsida</taxon>
        <taxon>Poales</taxon>
        <taxon>Poaceae</taxon>
        <taxon>PACMAD clade</taxon>
        <taxon>Chloridoideae</taxon>
        <taxon>Eragrostideae</taxon>
        <taxon>Eragrostidinae</taxon>
        <taxon>Eragrostis</taxon>
    </lineage>
</organism>
<name>A0A5J9VAV9_9POAL</name>
<gene>
    <name evidence="2" type="ORF">EJB05_24359</name>
</gene>
<dbReference type="Pfam" id="PF08268">
    <property type="entry name" value="FBA_3"/>
    <property type="match status" value="1"/>
</dbReference>
<evidence type="ECO:0000259" key="1">
    <source>
        <dbReference type="Pfam" id="PF08268"/>
    </source>
</evidence>
<accession>A0A5J9VAV9</accession>
<dbReference type="EMBL" id="RWGY01000011">
    <property type="protein sequence ID" value="TVU32621.1"/>
    <property type="molecule type" value="Genomic_DNA"/>
</dbReference>
<evidence type="ECO:0000313" key="3">
    <source>
        <dbReference type="Proteomes" id="UP000324897"/>
    </source>
</evidence>
<sequence length="196" mass="22806">MYYVLTVGSSAEPRCIGLPADSPSIERFNMVGLTYMGNRSPVLLRSCLHWGRWTLENQLIVFDTIAESFRCMRSPITCYHWARSRLIEMDGVLGFSHLDETESVVDLWVLHDYELEVWLFKYRIELPQVQLRSIAKANRWYWYFYGLIVSDNGDLTGDASSPEAGHGRNKTRVKTRKHHVGQNAMIFMLLSNKRER</sequence>
<dbReference type="AlphaFoldDB" id="A0A5J9VAV9"/>
<dbReference type="InterPro" id="IPR013187">
    <property type="entry name" value="F-box-assoc_dom_typ3"/>
</dbReference>
<keyword evidence="3" id="KW-1185">Reference proteome</keyword>